<evidence type="ECO:0000313" key="2">
    <source>
        <dbReference type="EMBL" id="PSN60050.1"/>
    </source>
</evidence>
<accession>A0A2T2N3R7</accession>
<dbReference type="AlphaFoldDB" id="A0A2T2N3R7"/>
<proteinExistence type="predicted"/>
<sequence length="92" mass="10534">MGLSGRLGRLGLVRRLWRVLVVLDYAGPRVVLRMLGVLGVLLVLRMRLVLWMLRVVGWRWQALRRVGVMLEGASAQVSDGARRNKIRCRVEE</sequence>
<dbReference type="Proteomes" id="UP000240883">
    <property type="component" value="Unassembled WGS sequence"/>
</dbReference>
<evidence type="ECO:0000256" key="1">
    <source>
        <dbReference type="SAM" id="Phobius"/>
    </source>
</evidence>
<organism evidence="2 3">
    <name type="scientific">Corynespora cassiicola Philippines</name>
    <dbReference type="NCBI Taxonomy" id="1448308"/>
    <lineage>
        <taxon>Eukaryota</taxon>
        <taxon>Fungi</taxon>
        <taxon>Dikarya</taxon>
        <taxon>Ascomycota</taxon>
        <taxon>Pezizomycotina</taxon>
        <taxon>Dothideomycetes</taxon>
        <taxon>Pleosporomycetidae</taxon>
        <taxon>Pleosporales</taxon>
        <taxon>Corynesporascaceae</taxon>
        <taxon>Corynespora</taxon>
    </lineage>
</organism>
<feature type="transmembrane region" description="Helical" evidence="1">
    <location>
        <begin position="30"/>
        <end position="50"/>
    </location>
</feature>
<name>A0A2T2N3R7_CORCC</name>
<gene>
    <name evidence="2" type="ORF">BS50DRAFT_217955</name>
</gene>
<evidence type="ECO:0000313" key="3">
    <source>
        <dbReference type="Proteomes" id="UP000240883"/>
    </source>
</evidence>
<dbReference type="EMBL" id="KZ678151">
    <property type="protein sequence ID" value="PSN60050.1"/>
    <property type="molecule type" value="Genomic_DNA"/>
</dbReference>
<keyword evidence="1" id="KW-0472">Membrane</keyword>
<keyword evidence="1" id="KW-1133">Transmembrane helix</keyword>
<keyword evidence="1" id="KW-0812">Transmembrane</keyword>
<protein>
    <submittedName>
        <fullName evidence="2">Uncharacterized protein</fullName>
    </submittedName>
</protein>
<reference evidence="2 3" key="1">
    <citation type="journal article" date="2018" name="Front. Microbiol.">
        <title>Genome-Wide Analysis of Corynespora cassiicola Leaf Fall Disease Putative Effectors.</title>
        <authorList>
            <person name="Lopez D."/>
            <person name="Ribeiro S."/>
            <person name="Label P."/>
            <person name="Fumanal B."/>
            <person name="Venisse J.S."/>
            <person name="Kohler A."/>
            <person name="de Oliveira R.R."/>
            <person name="Labutti K."/>
            <person name="Lipzen A."/>
            <person name="Lail K."/>
            <person name="Bauer D."/>
            <person name="Ohm R.A."/>
            <person name="Barry K.W."/>
            <person name="Spatafora J."/>
            <person name="Grigoriev I.V."/>
            <person name="Martin F.M."/>
            <person name="Pujade-Renaud V."/>
        </authorList>
    </citation>
    <scope>NUCLEOTIDE SEQUENCE [LARGE SCALE GENOMIC DNA]</scope>
    <source>
        <strain evidence="2 3">Philippines</strain>
    </source>
</reference>
<keyword evidence="3" id="KW-1185">Reference proteome</keyword>